<dbReference type="InterPro" id="IPR023298">
    <property type="entry name" value="ATPase_P-typ_TM_dom_sf"/>
</dbReference>
<comment type="catalytic activity">
    <reaction evidence="19">
        <text>Mg(2+)(out) + ATP + H2O = Mg(2+)(in) + ADP + phosphate + H(+)</text>
        <dbReference type="Rhea" id="RHEA:10260"/>
        <dbReference type="ChEBI" id="CHEBI:15377"/>
        <dbReference type="ChEBI" id="CHEBI:15378"/>
        <dbReference type="ChEBI" id="CHEBI:18420"/>
        <dbReference type="ChEBI" id="CHEBI:30616"/>
        <dbReference type="ChEBI" id="CHEBI:43474"/>
        <dbReference type="ChEBI" id="CHEBI:456216"/>
        <dbReference type="EC" id="7.2.2.14"/>
    </reaction>
</comment>
<feature type="transmembrane region" description="Helical" evidence="20">
    <location>
        <begin position="781"/>
        <end position="803"/>
    </location>
</feature>
<evidence type="ECO:0000256" key="2">
    <source>
        <dbReference type="ARBA" id="ARBA00004429"/>
    </source>
</evidence>
<dbReference type="InterPro" id="IPR008250">
    <property type="entry name" value="ATPase_P-typ_transduc_dom_A_sf"/>
</dbReference>
<dbReference type="GO" id="GO:0015444">
    <property type="term" value="F:P-type magnesium transporter activity"/>
    <property type="evidence" value="ECO:0007669"/>
    <property type="project" value="UniProtKB-EC"/>
</dbReference>
<evidence type="ECO:0000256" key="5">
    <source>
        <dbReference type="ARBA" id="ARBA00013555"/>
    </source>
</evidence>
<keyword evidence="12" id="KW-0106">Calcium</keyword>
<feature type="transmembrane region" description="Helical" evidence="20">
    <location>
        <begin position="316"/>
        <end position="340"/>
    </location>
</feature>
<dbReference type="SFLD" id="SFLDF00027">
    <property type="entry name" value="p-type_atpase"/>
    <property type="match status" value="1"/>
</dbReference>
<evidence type="ECO:0000256" key="12">
    <source>
        <dbReference type="ARBA" id="ARBA00022837"/>
    </source>
</evidence>
<dbReference type="Pfam" id="PF00689">
    <property type="entry name" value="Cation_ATPase_C"/>
    <property type="match status" value="1"/>
</dbReference>
<dbReference type="Gene3D" id="2.70.150.10">
    <property type="entry name" value="Calcium-transporting ATPase, cytoplasmic transduction domain A"/>
    <property type="match status" value="1"/>
</dbReference>
<keyword evidence="11" id="KW-0547">Nucleotide-binding</keyword>
<keyword evidence="17 20" id="KW-0472">Membrane</keyword>
<dbReference type="SFLD" id="SFLDS00003">
    <property type="entry name" value="Haloacid_Dehalogenase"/>
    <property type="match status" value="1"/>
</dbReference>
<evidence type="ECO:0000256" key="16">
    <source>
        <dbReference type="ARBA" id="ARBA00022989"/>
    </source>
</evidence>
<evidence type="ECO:0000256" key="15">
    <source>
        <dbReference type="ARBA" id="ARBA00022967"/>
    </source>
</evidence>
<feature type="transmembrane region" description="Helical" evidence="20">
    <location>
        <begin position="90"/>
        <end position="112"/>
    </location>
</feature>
<sequence length="913" mass="102067">MGVRGLKRKQRYTRGYMHWLNLGRIWSMNMCNQLKETFGRMLVLVKEHLVQHISHSHIGSGLSFREAERRLKETGPNIPIHTKFPRWWHLLWNALFHPFHIILIVLSVLSYITSDEPNGCIMLVLVFISVSLRFYQEYSSSKAAMKLSEFLSFPVKVQRCAGRTVQTELVVQVDQKNVVPGDIIIFEPGDLFPGDVRLLTSKNLVVSQSSLTGEFGATEKTADIREDSSTPLLDLKNICFMGTTVVSGIGTGLVVSTGSKTYMSTIFSTTGKLKQPDGFERGIRHISYILISLMLIVVSIIILIDCYSSGEPSESILFGMSVASALTPQMLPLIINTSLAKGALAMARDRCIVKSLRAIRDMGSMDIICIDKTGTLTKNTAIMINYFDSWGLQKEKVLRLAFLNAFFKTQQRYPLDDAIMAHVYTSGFRFQPSEWSKVDEIPFDFTRRRISVILETRMTENCVSNYFTDRIVITKGALEEVIKVCSFIEHVDSGDTLAFSTEAYQRILNMAEELSSQGLRLLAVAVKRLQMITDSRSMVYDEHIESDMVFLGLITFFDPPKDSAKQALWNLAEKGVKAKVLTGDALSLAIRVCKEVGIRTTHVTTGPELELLDNDSFHENVKRATVLAKLTPTQKLRVVQSLQTGGNHIVGFLGDGVNDSLALDAANVGISVDSGASIAKESSDIILLEKDLNVLVAGVEQGRLTFGNTMKYVRISVIANLGSIVSILIATIFFGFEPLTPNQLLVQSFLYSLGQIVIPWDNIEDDYVKIPQRWSLRGLTMFTLWNGPVCSICDLVALLFLWFYYKKKSSVANNFIHSALFVEGLLMQTLIIHLIRTDKIPFIQEVASWPVICSTVLISAVGIAIPYTPLGTVLGLVSLPLSYFGFLVVLFLGYFIFGQIVKRAYIMVYEKWL</sequence>
<evidence type="ECO:0000256" key="14">
    <source>
        <dbReference type="ARBA" id="ARBA00022842"/>
    </source>
</evidence>
<dbReference type="InterPro" id="IPR018303">
    <property type="entry name" value="ATPase_P-typ_P_site"/>
</dbReference>
<dbReference type="InterPro" id="IPR006415">
    <property type="entry name" value="P-type_ATPase_IIIB"/>
</dbReference>
<dbReference type="RefSeq" id="XP_071915823.1">
    <property type="nucleotide sequence ID" value="XM_072059722.1"/>
</dbReference>
<evidence type="ECO:0000256" key="8">
    <source>
        <dbReference type="ARBA" id="ARBA00022553"/>
    </source>
</evidence>
<evidence type="ECO:0000313" key="22">
    <source>
        <dbReference type="Proteomes" id="UP001652660"/>
    </source>
</evidence>
<dbReference type="SUPFAM" id="SSF81665">
    <property type="entry name" value="Calcium ATPase, transmembrane domain M"/>
    <property type="match status" value="1"/>
</dbReference>
<dbReference type="InterPro" id="IPR023299">
    <property type="entry name" value="ATPase_P-typ_cyto_dom_N"/>
</dbReference>
<proteinExistence type="inferred from homology"/>
<feature type="domain" description="Cation-transporting P-type ATPase N-terminal" evidence="21">
    <location>
        <begin position="46"/>
        <end position="115"/>
    </location>
</feature>
<reference evidence="22" key="1">
    <citation type="journal article" date="2025" name="Foods">
        <title>Unveiling the Microbial Signatures of Arabica Coffee Cherries: Insights into Ripeness Specific Diversity, Functional Traits, and Implications for Quality and Safety.</title>
        <authorList>
            <consortium name="RefSeq"/>
            <person name="Tenea G.N."/>
            <person name="Cifuentes V."/>
            <person name="Reyes P."/>
            <person name="Cevallos-Vallejos M."/>
        </authorList>
    </citation>
    <scope>NUCLEOTIDE SEQUENCE [LARGE SCALE GENOMIC DNA]</scope>
</reference>
<feature type="transmembrane region" description="Helical" evidence="20">
    <location>
        <begin position="118"/>
        <end position="135"/>
    </location>
</feature>
<organism evidence="22 23">
    <name type="scientific">Coffea arabica</name>
    <name type="common">Arabian coffee</name>
    <dbReference type="NCBI Taxonomy" id="13443"/>
    <lineage>
        <taxon>Eukaryota</taxon>
        <taxon>Viridiplantae</taxon>
        <taxon>Streptophyta</taxon>
        <taxon>Embryophyta</taxon>
        <taxon>Tracheophyta</taxon>
        <taxon>Spermatophyta</taxon>
        <taxon>Magnoliopsida</taxon>
        <taxon>eudicotyledons</taxon>
        <taxon>Gunneridae</taxon>
        <taxon>Pentapetalae</taxon>
        <taxon>asterids</taxon>
        <taxon>lamiids</taxon>
        <taxon>Gentianales</taxon>
        <taxon>Rubiaceae</taxon>
        <taxon>Ixoroideae</taxon>
        <taxon>Gardenieae complex</taxon>
        <taxon>Bertiereae - Coffeeae clade</taxon>
        <taxon>Coffeeae</taxon>
        <taxon>Coffea</taxon>
    </lineage>
</organism>
<dbReference type="InterPro" id="IPR006068">
    <property type="entry name" value="ATPase_P-typ_cation-transptr_C"/>
</dbReference>
<feature type="transmembrane region" description="Helical" evidence="20">
    <location>
        <begin position="873"/>
        <end position="897"/>
    </location>
</feature>
<dbReference type="Gene3D" id="1.20.1110.10">
    <property type="entry name" value="Calcium-transporting ATPase, transmembrane domain"/>
    <property type="match status" value="1"/>
</dbReference>
<dbReference type="InterPro" id="IPR001757">
    <property type="entry name" value="P_typ_ATPase"/>
</dbReference>
<evidence type="ECO:0000256" key="11">
    <source>
        <dbReference type="ARBA" id="ARBA00022741"/>
    </source>
</evidence>
<dbReference type="RefSeq" id="XP_027079416.2">
    <property type="nucleotide sequence ID" value="XM_027223615.2"/>
</dbReference>
<keyword evidence="10" id="KW-0479">Metal-binding</keyword>
<dbReference type="InterPro" id="IPR004014">
    <property type="entry name" value="ATPase_P-typ_cation-transptr_N"/>
</dbReference>
<keyword evidence="13" id="KW-0067">ATP-binding</keyword>
<keyword evidence="14" id="KW-0460">Magnesium</keyword>
<comment type="function">
    <text evidence="1">Mediates magnesium influx to the cytosol.</text>
</comment>
<dbReference type="SMART" id="SM00831">
    <property type="entry name" value="Cation_ATPase_N"/>
    <property type="match status" value="1"/>
</dbReference>
<dbReference type="PANTHER" id="PTHR24093:SF128">
    <property type="entry name" value="MAGNESIUM-TRANSPORTING ATPASE, P-TYPE 1"/>
    <property type="match status" value="1"/>
</dbReference>
<reference evidence="23 24" key="2">
    <citation type="submission" date="2025-05" db="UniProtKB">
        <authorList>
            <consortium name="RefSeq"/>
        </authorList>
    </citation>
    <scope>IDENTIFICATION</scope>
    <source>
        <tissue evidence="23 24">Leaves</tissue>
    </source>
</reference>
<dbReference type="GO" id="GO:0005524">
    <property type="term" value="F:ATP binding"/>
    <property type="evidence" value="ECO:0007669"/>
    <property type="project" value="UniProtKB-KW"/>
</dbReference>
<evidence type="ECO:0000256" key="19">
    <source>
        <dbReference type="ARBA" id="ARBA00047295"/>
    </source>
</evidence>
<dbReference type="NCBIfam" id="TIGR01494">
    <property type="entry name" value="ATPase_P-type"/>
    <property type="match status" value="1"/>
</dbReference>
<dbReference type="Gene3D" id="3.40.1110.10">
    <property type="entry name" value="Calcium-transporting ATPase, cytoplasmic domain N"/>
    <property type="match status" value="1"/>
</dbReference>
<evidence type="ECO:0000256" key="3">
    <source>
        <dbReference type="ARBA" id="ARBA00008746"/>
    </source>
</evidence>
<evidence type="ECO:0000256" key="4">
    <source>
        <dbReference type="ARBA" id="ARBA00012786"/>
    </source>
</evidence>
<dbReference type="Pfam" id="PF13246">
    <property type="entry name" value="Cation_ATPase"/>
    <property type="match status" value="1"/>
</dbReference>
<dbReference type="NCBIfam" id="TIGR01524">
    <property type="entry name" value="ATPase-IIIB_Mg"/>
    <property type="match status" value="1"/>
</dbReference>
<evidence type="ECO:0000256" key="17">
    <source>
        <dbReference type="ARBA" id="ARBA00023136"/>
    </source>
</evidence>
<dbReference type="EC" id="7.2.2.14" evidence="4"/>
<evidence type="ECO:0000256" key="1">
    <source>
        <dbReference type="ARBA" id="ARBA00003954"/>
    </source>
</evidence>
<evidence type="ECO:0000256" key="18">
    <source>
        <dbReference type="ARBA" id="ARBA00029806"/>
    </source>
</evidence>
<keyword evidence="15" id="KW-1278">Translocase</keyword>
<dbReference type="Pfam" id="PF00122">
    <property type="entry name" value="E1-E2_ATPase"/>
    <property type="match status" value="1"/>
</dbReference>
<keyword evidence="6" id="KW-1003">Cell membrane</keyword>
<comment type="similarity">
    <text evidence="3">Belongs to the cation transport ATPase (P-type) (TC 3.A.3) family. Type IIIB subfamily.</text>
</comment>
<keyword evidence="16 20" id="KW-1133">Transmembrane helix</keyword>
<dbReference type="Pfam" id="PF00690">
    <property type="entry name" value="Cation_ATPase_N"/>
    <property type="match status" value="1"/>
</dbReference>
<name>A0A6P6TP70_COFAR</name>
<evidence type="ECO:0000256" key="20">
    <source>
        <dbReference type="SAM" id="Phobius"/>
    </source>
</evidence>
<dbReference type="AlphaFoldDB" id="A0A6P6TP70"/>
<dbReference type="InterPro" id="IPR059000">
    <property type="entry name" value="ATPase_P-type_domA"/>
</dbReference>
<accession>A0A6P6TP70</accession>
<evidence type="ECO:0000256" key="13">
    <source>
        <dbReference type="ARBA" id="ARBA00022840"/>
    </source>
</evidence>
<comment type="subcellular location">
    <subcellularLocation>
        <location evidence="2">Cell inner membrane</location>
        <topology evidence="2">Multi-pass membrane protein</topology>
    </subcellularLocation>
</comment>
<feature type="transmembrane region" description="Helical" evidence="20">
    <location>
        <begin position="847"/>
        <end position="867"/>
    </location>
</feature>
<keyword evidence="7" id="KW-0997">Cell inner membrane</keyword>
<dbReference type="GO" id="GO:0016887">
    <property type="term" value="F:ATP hydrolysis activity"/>
    <property type="evidence" value="ECO:0007669"/>
    <property type="project" value="InterPro"/>
</dbReference>
<dbReference type="InterPro" id="IPR036412">
    <property type="entry name" value="HAD-like_sf"/>
</dbReference>
<dbReference type="GeneID" id="113702412"/>
<keyword evidence="22" id="KW-1185">Reference proteome</keyword>
<dbReference type="GO" id="GO:0046872">
    <property type="term" value="F:metal ion binding"/>
    <property type="evidence" value="ECO:0007669"/>
    <property type="project" value="UniProtKB-KW"/>
</dbReference>
<dbReference type="SUPFAM" id="SSF56784">
    <property type="entry name" value="HAD-like"/>
    <property type="match status" value="1"/>
</dbReference>
<dbReference type="PRINTS" id="PR01836">
    <property type="entry name" value="MGATPASE"/>
</dbReference>
<evidence type="ECO:0000313" key="23">
    <source>
        <dbReference type="RefSeq" id="XP_027079416.2"/>
    </source>
</evidence>
<dbReference type="SUPFAM" id="SSF81653">
    <property type="entry name" value="Calcium ATPase, transduction domain A"/>
    <property type="match status" value="1"/>
</dbReference>
<dbReference type="GO" id="GO:0005886">
    <property type="term" value="C:plasma membrane"/>
    <property type="evidence" value="ECO:0007669"/>
    <property type="project" value="UniProtKB-SubCell"/>
</dbReference>
<feature type="transmembrane region" description="Helical" evidence="20">
    <location>
        <begin position="286"/>
        <end position="304"/>
    </location>
</feature>
<dbReference type="Gene3D" id="3.40.50.1000">
    <property type="entry name" value="HAD superfamily/HAD-like"/>
    <property type="match status" value="1"/>
</dbReference>
<gene>
    <name evidence="23 24" type="primary">LOC113702412</name>
</gene>
<dbReference type="SFLD" id="SFLDG00002">
    <property type="entry name" value="C1.7:_P-type_atpase_like"/>
    <property type="match status" value="1"/>
</dbReference>
<dbReference type="InterPro" id="IPR023214">
    <property type="entry name" value="HAD_sf"/>
</dbReference>
<protein>
    <recommendedName>
        <fullName evidence="5">Magnesium-transporting ATPase, P-type 1</fullName>
        <ecNumber evidence="4">7.2.2.14</ecNumber>
    </recommendedName>
    <alternativeName>
        <fullName evidence="18">Mg(2+) transport ATPase, P-type 1</fullName>
    </alternativeName>
</protein>
<dbReference type="PANTHER" id="PTHR24093">
    <property type="entry name" value="CATION TRANSPORTING ATPASE"/>
    <property type="match status" value="1"/>
</dbReference>
<dbReference type="Proteomes" id="UP001652660">
    <property type="component" value="Chromosome 7e"/>
</dbReference>
<dbReference type="PROSITE" id="PS00154">
    <property type="entry name" value="ATPASE_E1_E2"/>
    <property type="match status" value="1"/>
</dbReference>
<keyword evidence="8" id="KW-0597">Phosphoprotein</keyword>
<evidence type="ECO:0000256" key="6">
    <source>
        <dbReference type="ARBA" id="ARBA00022475"/>
    </source>
</evidence>
<evidence type="ECO:0000256" key="10">
    <source>
        <dbReference type="ARBA" id="ARBA00022723"/>
    </source>
</evidence>
<feature type="transmembrane region" description="Helical" evidence="20">
    <location>
        <begin position="712"/>
        <end position="736"/>
    </location>
</feature>
<evidence type="ECO:0000256" key="9">
    <source>
        <dbReference type="ARBA" id="ARBA00022692"/>
    </source>
</evidence>
<dbReference type="InterPro" id="IPR044492">
    <property type="entry name" value="P_typ_ATPase_HD_dom"/>
</dbReference>
<evidence type="ECO:0000313" key="24">
    <source>
        <dbReference type="RefSeq" id="XP_071915823.1"/>
    </source>
</evidence>
<evidence type="ECO:0000256" key="7">
    <source>
        <dbReference type="ARBA" id="ARBA00022519"/>
    </source>
</evidence>
<keyword evidence="9 20" id="KW-0812">Transmembrane</keyword>
<evidence type="ECO:0000259" key="21">
    <source>
        <dbReference type="SMART" id="SM00831"/>
    </source>
</evidence>